<dbReference type="SMART" id="SM00073">
    <property type="entry name" value="HPT"/>
    <property type="match status" value="1"/>
</dbReference>
<evidence type="ECO:0000256" key="13">
    <source>
        <dbReference type="ARBA" id="ARBA00023012"/>
    </source>
</evidence>
<dbReference type="SMART" id="SM00448">
    <property type="entry name" value="REC"/>
    <property type="match status" value="2"/>
</dbReference>
<dbReference type="GO" id="GO:0000155">
    <property type="term" value="F:phosphorelay sensor kinase activity"/>
    <property type="evidence" value="ECO:0007669"/>
    <property type="project" value="InterPro"/>
</dbReference>
<dbReference type="Pfam" id="PF13185">
    <property type="entry name" value="GAF_2"/>
    <property type="match status" value="1"/>
</dbReference>
<comment type="similarity">
    <text evidence="3">In the N-terminal section; belongs to the phytochrome family.</text>
</comment>
<dbReference type="GO" id="GO:0005524">
    <property type="term" value="F:ATP binding"/>
    <property type="evidence" value="ECO:0007669"/>
    <property type="project" value="UniProtKB-KW"/>
</dbReference>
<evidence type="ECO:0000259" key="23">
    <source>
        <dbReference type="PROSITE" id="PS50112"/>
    </source>
</evidence>
<reference evidence="26" key="1">
    <citation type="submission" date="2020-02" db="EMBL/GenBank/DDBJ databases">
        <authorList>
            <person name="Meier V. D."/>
        </authorList>
    </citation>
    <scope>NUCLEOTIDE SEQUENCE</scope>
    <source>
        <strain evidence="26">AVDCRST_MAG25</strain>
    </source>
</reference>
<evidence type="ECO:0000256" key="19">
    <source>
        <dbReference type="PROSITE-ProRule" id="PRU00169"/>
    </source>
</evidence>
<dbReference type="InterPro" id="IPR001789">
    <property type="entry name" value="Sig_transdc_resp-reg_receiver"/>
</dbReference>
<dbReference type="SUPFAM" id="SSF55874">
    <property type="entry name" value="ATPase domain of HSP90 chaperone/DNA topoisomerase II/histidine kinase"/>
    <property type="match status" value="1"/>
</dbReference>
<evidence type="ECO:0000256" key="9">
    <source>
        <dbReference type="ARBA" id="ARBA00022741"/>
    </source>
</evidence>
<evidence type="ECO:0000259" key="22">
    <source>
        <dbReference type="PROSITE" id="PS50110"/>
    </source>
</evidence>
<dbReference type="SUPFAM" id="SSF55785">
    <property type="entry name" value="PYP-like sensor domain (PAS domain)"/>
    <property type="match status" value="1"/>
</dbReference>
<dbReference type="InterPro" id="IPR029016">
    <property type="entry name" value="GAF-like_dom_sf"/>
</dbReference>
<keyword evidence="14" id="KW-0472">Membrane</keyword>
<dbReference type="CDD" id="cd17546">
    <property type="entry name" value="REC_hyHK_CKI1_RcsC-like"/>
    <property type="match status" value="1"/>
</dbReference>
<evidence type="ECO:0000256" key="3">
    <source>
        <dbReference type="ARBA" id="ARBA00006402"/>
    </source>
</evidence>
<evidence type="ECO:0000256" key="6">
    <source>
        <dbReference type="ARBA" id="ARBA00022553"/>
    </source>
</evidence>
<dbReference type="InterPro" id="IPR000700">
    <property type="entry name" value="PAS-assoc_C"/>
</dbReference>
<dbReference type="Pfam" id="PF00512">
    <property type="entry name" value="HisKA"/>
    <property type="match status" value="1"/>
</dbReference>
<evidence type="ECO:0000256" key="14">
    <source>
        <dbReference type="ARBA" id="ARBA00023136"/>
    </source>
</evidence>
<dbReference type="EMBL" id="CADCVI010000233">
    <property type="protein sequence ID" value="CAA9492051.1"/>
    <property type="molecule type" value="Genomic_DNA"/>
</dbReference>
<comment type="catalytic activity">
    <reaction evidence="1">
        <text>ATP + protein L-histidine = ADP + protein N-phospho-L-histidine.</text>
        <dbReference type="EC" id="2.7.13.3"/>
    </reaction>
</comment>
<feature type="domain" description="HPt" evidence="25">
    <location>
        <begin position="1066"/>
        <end position="1164"/>
    </location>
</feature>
<dbReference type="FunFam" id="3.30.565.10:FF:000010">
    <property type="entry name" value="Sensor histidine kinase RcsC"/>
    <property type="match status" value="1"/>
</dbReference>
<keyword evidence="13" id="KW-0902">Two-component regulatory system</keyword>
<dbReference type="CDD" id="cd00082">
    <property type="entry name" value="HisKA"/>
    <property type="match status" value="1"/>
</dbReference>
<feature type="domain" description="Histidine kinase" evidence="21">
    <location>
        <begin position="516"/>
        <end position="739"/>
    </location>
</feature>
<dbReference type="CDD" id="cd00088">
    <property type="entry name" value="HPT"/>
    <property type="match status" value="1"/>
</dbReference>
<dbReference type="PRINTS" id="PR00344">
    <property type="entry name" value="BCTRLSENSOR"/>
</dbReference>
<dbReference type="InterPro" id="IPR035965">
    <property type="entry name" value="PAS-like_dom_sf"/>
</dbReference>
<evidence type="ECO:0000256" key="11">
    <source>
        <dbReference type="ARBA" id="ARBA00022840"/>
    </source>
</evidence>
<dbReference type="Pfam" id="PF01627">
    <property type="entry name" value="Hpt"/>
    <property type="match status" value="1"/>
</dbReference>
<evidence type="ECO:0000256" key="8">
    <source>
        <dbReference type="ARBA" id="ARBA00022692"/>
    </source>
</evidence>
<dbReference type="SMART" id="SM00387">
    <property type="entry name" value="HATPase_c"/>
    <property type="match status" value="1"/>
</dbReference>
<dbReference type="GO" id="GO:0005886">
    <property type="term" value="C:plasma membrane"/>
    <property type="evidence" value="ECO:0007669"/>
    <property type="project" value="UniProtKB-SubCell"/>
</dbReference>
<dbReference type="PROSITE" id="PS50113">
    <property type="entry name" value="PAC"/>
    <property type="match status" value="1"/>
</dbReference>
<evidence type="ECO:0000256" key="16">
    <source>
        <dbReference type="ARBA" id="ARBA00068150"/>
    </source>
</evidence>
<dbReference type="Pfam" id="PF01590">
    <property type="entry name" value="GAF"/>
    <property type="match status" value="1"/>
</dbReference>
<evidence type="ECO:0000256" key="4">
    <source>
        <dbReference type="ARBA" id="ARBA00012438"/>
    </source>
</evidence>
<evidence type="ECO:0000259" key="21">
    <source>
        <dbReference type="PROSITE" id="PS50109"/>
    </source>
</evidence>
<dbReference type="PROSITE" id="PS50110">
    <property type="entry name" value="RESPONSE_REGULATORY"/>
    <property type="match status" value="2"/>
</dbReference>
<dbReference type="NCBIfam" id="TIGR00229">
    <property type="entry name" value="sensory_box"/>
    <property type="match status" value="1"/>
</dbReference>
<keyword evidence="12" id="KW-1133">Transmembrane helix</keyword>
<dbReference type="InterPro" id="IPR011006">
    <property type="entry name" value="CheY-like_superfamily"/>
</dbReference>
<dbReference type="PANTHER" id="PTHR45339">
    <property type="entry name" value="HYBRID SIGNAL TRANSDUCTION HISTIDINE KINASE J"/>
    <property type="match status" value="1"/>
</dbReference>
<keyword evidence="7" id="KW-0808">Transferase</keyword>
<dbReference type="InterPro" id="IPR036097">
    <property type="entry name" value="HisK_dim/P_sf"/>
</dbReference>
<dbReference type="PANTHER" id="PTHR45339:SF1">
    <property type="entry name" value="HYBRID SIGNAL TRANSDUCTION HISTIDINE KINASE J"/>
    <property type="match status" value="1"/>
</dbReference>
<feature type="modified residue" description="4-aspartylphosphate" evidence="19">
    <location>
        <position position="957"/>
    </location>
</feature>
<accession>A0A6J4SGY0</accession>
<dbReference type="SUPFAM" id="SSF47384">
    <property type="entry name" value="Homodimeric domain of signal transducing histidine kinase"/>
    <property type="match status" value="1"/>
</dbReference>
<keyword evidence="9" id="KW-0547">Nucleotide-binding</keyword>
<proteinExistence type="inferred from homology"/>
<dbReference type="Gene3D" id="1.10.287.130">
    <property type="match status" value="1"/>
</dbReference>
<feature type="modified residue" description="4-aspartylphosphate" evidence="19">
    <location>
        <position position="812"/>
    </location>
</feature>
<comment type="subcellular location">
    <subcellularLocation>
        <location evidence="2">Cell membrane</location>
        <topology evidence="2">Multi-pass membrane protein</topology>
    </subcellularLocation>
</comment>
<dbReference type="SMART" id="SM00388">
    <property type="entry name" value="HisKA"/>
    <property type="match status" value="1"/>
</dbReference>
<feature type="coiled-coil region" evidence="20">
    <location>
        <begin position="487"/>
        <end position="516"/>
    </location>
</feature>
<evidence type="ECO:0000256" key="10">
    <source>
        <dbReference type="ARBA" id="ARBA00022777"/>
    </source>
</evidence>
<dbReference type="Pfam" id="PF00072">
    <property type="entry name" value="Response_reg"/>
    <property type="match status" value="2"/>
</dbReference>
<feature type="domain" description="PAC" evidence="24">
    <location>
        <begin position="269"/>
        <end position="319"/>
    </location>
</feature>
<evidence type="ECO:0000256" key="2">
    <source>
        <dbReference type="ARBA" id="ARBA00004651"/>
    </source>
</evidence>
<dbReference type="CDD" id="cd00130">
    <property type="entry name" value="PAS"/>
    <property type="match status" value="1"/>
</dbReference>
<dbReference type="Pfam" id="PF02518">
    <property type="entry name" value="HATPase_c"/>
    <property type="match status" value="1"/>
</dbReference>
<feature type="domain" description="Response regulatory" evidence="22">
    <location>
        <begin position="908"/>
        <end position="1026"/>
    </location>
</feature>
<dbReference type="PROSITE" id="PS50112">
    <property type="entry name" value="PAS"/>
    <property type="match status" value="1"/>
</dbReference>
<evidence type="ECO:0000256" key="18">
    <source>
        <dbReference type="PROSITE-ProRule" id="PRU00110"/>
    </source>
</evidence>
<keyword evidence="11" id="KW-0067">ATP-binding</keyword>
<feature type="modified residue" description="Phosphohistidine" evidence="18">
    <location>
        <position position="1105"/>
    </location>
</feature>
<dbReference type="InterPro" id="IPR003018">
    <property type="entry name" value="GAF"/>
</dbReference>
<dbReference type="InterPro" id="IPR003661">
    <property type="entry name" value="HisK_dim/P_dom"/>
</dbReference>
<evidence type="ECO:0000256" key="15">
    <source>
        <dbReference type="ARBA" id="ARBA00064003"/>
    </source>
</evidence>
<dbReference type="EC" id="2.7.13.3" evidence="4"/>
<evidence type="ECO:0000256" key="5">
    <source>
        <dbReference type="ARBA" id="ARBA00022475"/>
    </source>
</evidence>
<feature type="domain" description="Response regulatory" evidence="22">
    <location>
        <begin position="758"/>
        <end position="879"/>
    </location>
</feature>
<keyword evidence="10" id="KW-0418">Kinase</keyword>
<dbReference type="SUPFAM" id="SSF55781">
    <property type="entry name" value="GAF domain-like"/>
    <property type="match status" value="2"/>
</dbReference>
<evidence type="ECO:0000313" key="26">
    <source>
        <dbReference type="EMBL" id="CAA9492051.1"/>
    </source>
</evidence>
<keyword evidence="8" id="KW-0812">Transmembrane</keyword>
<dbReference type="SUPFAM" id="SSF52172">
    <property type="entry name" value="CheY-like"/>
    <property type="match status" value="2"/>
</dbReference>
<evidence type="ECO:0000256" key="7">
    <source>
        <dbReference type="ARBA" id="ARBA00022679"/>
    </source>
</evidence>
<evidence type="ECO:0000256" key="12">
    <source>
        <dbReference type="ARBA" id="ARBA00022989"/>
    </source>
</evidence>
<dbReference type="InterPro" id="IPR036890">
    <property type="entry name" value="HATPase_C_sf"/>
</dbReference>
<keyword evidence="20" id="KW-0175">Coiled coil</keyword>
<dbReference type="SMART" id="SM00065">
    <property type="entry name" value="GAF"/>
    <property type="match status" value="2"/>
</dbReference>
<evidence type="ECO:0000259" key="25">
    <source>
        <dbReference type="PROSITE" id="PS50894"/>
    </source>
</evidence>
<evidence type="ECO:0000256" key="17">
    <source>
        <dbReference type="ARBA" id="ARBA00074306"/>
    </source>
</evidence>
<dbReference type="InterPro" id="IPR004358">
    <property type="entry name" value="Sig_transdc_His_kin-like_C"/>
</dbReference>
<organism evidence="26">
    <name type="scientific">uncultured Rubrobacteraceae bacterium</name>
    <dbReference type="NCBI Taxonomy" id="349277"/>
    <lineage>
        <taxon>Bacteria</taxon>
        <taxon>Bacillati</taxon>
        <taxon>Actinomycetota</taxon>
        <taxon>Rubrobacteria</taxon>
        <taxon>Rubrobacterales</taxon>
        <taxon>Rubrobacteraceae</taxon>
        <taxon>environmental samples</taxon>
    </lineage>
</organism>
<dbReference type="Gene3D" id="1.20.120.160">
    <property type="entry name" value="HPT domain"/>
    <property type="match status" value="1"/>
</dbReference>
<dbReference type="SUPFAM" id="SSF47226">
    <property type="entry name" value="Histidine-containing phosphotransfer domain, HPT domain"/>
    <property type="match status" value="1"/>
</dbReference>
<dbReference type="InterPro" id="IPR036641">
    <property type="entry name" value="HPT_dom_sf"/>
</dbReference>
<dbReference type="InterPro" id="IPR003594">
    <property type="entry name" value="HATPase_dom"/>
</dbReference>
<dbReference type="Gene3D" id="3.40.50.2300">
    <property type="match status" value="2"/>
</dbReference>
<evidence type="ECO:0000256" key="20">
    <source>
        <dbReference type="SAM" id="Coils"/>
    </source>
</evidence>
<dbReference type="InterPro" id="IPR000014">
    <property type="entry name" value="PAS"/>
</dbReference>
<dbReference type="Gene3D" id="3.30.450.20">
    <property type="entry name" value="PAS domain"/>
    <property type="match status" value="1"/>
</dbReference>
<dbReference type="GO" id="GO:0006355">
    <property type="term" value="P:regulation of DNA-templated transcription"/>
    <property type="evidence" value="ECO:0007669"/>
    <property type="project" value="InterPro"/>
</dbReference>
<dbReference type="PROSITE" id="PS50109">
    <property type="entry name" value="HIS_KIN"/>
    <property type="match status" value="1"/>
</dbReference>
<comment type="subunit">
    <text evidence="15">At low DSF concentrations, interacts with RpfF.</text>
</comment>
<dbReference type="FunFam" id="1.10.287.130:FF:000002">
    <property type="entry name" value="Two-component osmosensing histidine kinase"/>
    <property type="match status" value="1"/>
</dbReference>
<keyword evidence="5" id="KW-1003">Cell membrane</keyword>
<sequence length="1164" mass="126267">MNVKNAGSNGDEAPSLSELTCLGFVRSETDHVLQGLVDDARGAFGTDLCSANLVLPDELYFRAWSGELPADLVEARVGPRERMVCRRVVEAGEPLVVRDFQATAGFENEPVSRDYGIRFYAAAPLITSDGHTVGTLCLMDARPREFGEDRMILLKAFARAVVGRLETLGSLERERKLGEEEARRVRELEKSEERYRALVDTADDAILSMTKNGLIRSFNPGAERMFGYAADEILGKPLRILMPERFRALHETGFRRYLAGGEARVVGKGPVELAGLRQGGDEFPLELTIGQTREEDDVLFTGVIRDVTERKRAEEEAHKNDALIHLLRAVSAASNEATSVEEAMRTCIEEVCVHTGWPVGHAYFLSPEDEGVGVLSSSGVWHLDDPERLGGFVEATKDLRFAPGQGLPGRVLASGQPAWVPNIEADANFTREKEAKKAGMRSGVAFPVLAGEEVVAALEFFCTEVAEPDDRILEVMQQVGTQLGRVVERTRSEAQLLEAREAAEEANRAKSEFLANMSHEIRTPMNGVIGMTGLLLDTGLSDEQREYAETIRVSGESLLTIINDILDFSKIEAGKMRVEVIDFDLRAAVEETLSLFAERAFGKGLELAGLIESSVPVALRGDPGRVRQVLTNLVGNAIKFTEEGEVIVRVSLVGESPGSAEVRFEVIDTGIGLTTEQRGRLFGAFTQADASTTRRYGGTGLGLAISKRLVGLMGGKIGVQSDPRLRPGSTFFFTLPLEKQPEGSVPAHPPRADLHDLRVLIVDDNATNRKILREQVASWGMESGEAEGGSFALEALRAAAGAGRPYDVAVLDMMMPGMDGMELARRIKADPALSPTRLVLLTSLGQRGDTADVRKAGIEAYLTKPARQSDLYDALATVMGAFEAAPEEGGEPVTRHALREGRRLSKARLLVAEDNPVNQKVAVRMLERLGYRADVATNGREAVEALARVPYTAVLMDVQMPEMDGYEATSAVRQRERGTGRRTPIIAMTANAMAGDREAALEAGMDDYVSKPVKSDELREVLKSWVPEEPVGTAANGSPARANATVEPPLDRAVLETLVGLQKEDGEDLLGELVSLFEADARARLSGLRLAIEDGDARTVERLSHSLKGSSGNLGASVMARLCGKLERAGSSGDLAHAPGLLQQIESEYGNRVRPALESESRRA</sequence>
<dbReference type="SMART" id="SM00091">
    <property type="entry name" value="PAS"/>
    <property type="match status" value="1"/>
</dbReference>
<name>A0A6J4SGY0_9ACTN</name>
<keyword evidence="6 19" id="KW-0597">Phosphoprotein</keyword>
<dbReference type="Pfam" id="PF13426">
    <property type="entry name" value="PAS_9"/>
    <property type="match status" value="1"/>
</dbReference>
<dbReference type="InterPro" id="IPR008207">
    <property type="entry name" value="Sig_transdc_His_kin_Hpt_dom"/>
</dbReference>
<dbReference type="InterPro" id="IPR005467">
    <property type="entry name" value="His_kinase_dom"/>
</dbReference>
<evidence type="ECO:0000259" key="24">
    <source>
        <dbReference type="PROSITE" id="PS50113"/>
    </source>
</evidence>
<dbReference type="AlphaFoldDB" id="A0A6J4SGY0"/>
<dbReference type="Gene3D" id="3.30.565.10">
    <property type="entry name" value="Histidine kinase-like ATPase, C-terminal domain"/>
    <property type="match status" value="1"/>
</dbReference>
<evidence type="ECO:0000256" key="1">
    <source>
        <dbReference type="ARBA" id="ARBA00000085"/>
    </source>
</evidence>
<protein>
    <recommendedName>
        <fullName evidence="17">Circadian input-output histidine kinase CikA</fullName>
        <ecNumber evidence="4">2.7.13.3</ecNumber>
    </recommendedName>
    <alternativeName>
        <fullName evidence="16">Sensory/regulatory protein RpfC</fullName>
    </alternativeName>
</protein>
<dbReference type="Gene3D" id="3.30.450.40">
    <property type="match status" value="2"/>
</dbReference>
<dbReference type="CDD" id="cd16922">
    <property type="entry name" value="HATPase_EvgS-ArcB-TorS-like"/>
    <property type="match status" value="1"/>
</dbReference>
<dbReference type="PROSITE" id="PS50894">
    <property type="entry name" value="HPT"/>
    <property type="match status" value="1"/>
</dbReference>
<feature type="domain" description="PAS" evidence="23">
    <location>
        <begin position="191"/>
        <end position="261"/>
    </location>
</feature>
<gene>
    <name evidence="26" type="ORF">AVDCRST_MAG25-3420</name>
</gene>